<dbReference type="Gene3D" id="3.10.450.50">
    <property type="match status" value="1"/>
</dbReference>
<dbReference type="SUPFAM" id="SSF54427">
    <property type="entry name" value="NTF2-like"/>
    <property type="match status" value="1"/>
</dbReference>
<dbReference type="InterPro" id="IPR032710">
    <property type="entry name" value="NTF2-like_dom_sf"/>
</dbReference>
<evidence type="ECO:0000313" key="2">
    <source>
        <dbReference type="EMBL" id="SCF24656.1"/>
    </source>
</evidence>
<dbReference type="Proteomes" id="UP000198242">
    <property type="component" value="Chromosome I"/>
</dbReference>
<gene>
    <name evidence="2" type="ORF">GA0074695_4746</name>
</gene>
<dbReference type="EMBL" id="LT607411">
    <property type="protein sequence ID" value="SCF24656.1"/>
    <property type="molecule type" value="Genomic_DNA"/>
</dbReference>
<evidence type="ECO:0000259" key="1">
    <source>
        <dbReference type="Pfam" id="PF12680"/>
    </source>
</evidence>
<organism evidence="2 3">
    <name type="scientific">Micromonospora viridifaciens</name>
    <dbReference type="NCBI Taxonomy" id="1881"/>
    <lineage>
        <taxon>Bacteria</taxon>
        <taxon>Bacillati</taxon>
        <taxon>Actinomycetota</taxon>
        <taxon>Actinomycetes</taxon>
        <taxon>Micromonosporales</taxon>
        <taxon>Micromonosporaceae</taxon>
        <taxon>Micromonospora</taxon>
    </lineage>
</organism>
<dbReference type="RefSeq" id="WP_089008196.1">
    <property type="nucleotide sequence ID" value="NZ_LT607411.1"/>
</dbReference>
<dbReference type="GO" id="GO:0016853">
    <property type="term" value="F:isomerase activity"/>
    <property type="evidence" value="ECO:0007669"/>
    <property type="project" value="UniProtKB-KW"/>
</dbReference>
<dbReference type="OrthoDB" id="7207122at2"/>
<proteinExistence type="predicted"/>
<keyword evidence="3" id="KW-1185">Reference proteome</keyword>
<dbReference type="Pfam" id="PF12680">
    <property type="entry name" value="SnoaL_2"/>
    <property type="match status" value="1"/>
</dbReference>
<keyword evidence="2" id="KW-0413">Isomerase</keyword>
<reference evidence="3" key="1">
    <citation type="submission" date="2016-06" db="EMBL/GenBank/DDBJ databases">
        <authorList>
            <person name="Varghese N."/>
            <person name="Submissions Spin"/>
        </authorList>
    </citation>
    <scope>NUCLEOTIDE SEQUENCE [LARGE SCALE GENOMIC DNA]</scope>
    <source>
        <strain evidence="3">DSM 43909</strain>
    </source>
</reference>
<name>A0A1C4YVH8_MICVI</name>
<accession>A0A1C4YVH8</accession>
<feature type="domain" description="SnoaL-like" evidence="1">
    <location>
        <begin position="18"/>
        <end position="118"/>
    </location>
</feature>
<dbReference type="InterPro" id="IPR037401">
    <property type="entry name" value="SnoaL-like"/>
</dbReference>
<protein>
    <submittedName>
        <fullName evidence="2">Ketosteroid isomerase-related protein</fullName>
    </submittedName>
</protein>
<evidence type="ECO:0000313" key="3">
    <source>
        <dbReference type="Proteomes" id="UP000198242"/>
    </source>
</evidence>
<dbReference type="AlphaFoldDB" id="A0A1C4YVH8"/>
<sequence length="138" mass="15582">MTTPVVSELDPVTERIASRFITAVEQADFDTILNEIYAPDAVIWHNNDNVCIGPTENIRVLTWLHSVVTDLRYEDVRRLPTPNGYVQQHTLRAVTPAGDPIEVHACFVVTIENGRIVRLDEYLDKAASRPLDPYRPTA</sequence>